<organism evidence="1 2">
    <name type="scientific">Steinernema hermaphroditum</name>
    <dbReference type="NCBI Taxonomy" id="289476"/>
    <lineage>
        <taxon>Eukaryota</taxon>
        <taxon>Metazoa</taxon>
        <taxon>Ecdysozoa</taxon>
        <taxon>Nematoda</taxon>
        <taxon>Chromadorea</taxon>
        <taxon>Rhabditida</taxon>
        <taxon>Tylenchina</taxon>
        <taxon>Panagrolaimomorpha</taxon>
        <taxon>Strongyloidoidea</taxon>
        <taxon>Steinernematidae</taxon>
        <taxon>Steinernema</taxon>
    </lineage>
</organism>
<gene>
    <name evidence="1" type="ORF">QR680_005582</name>
</gene>
<protein>
    <submittedName>
        <fullName evidence="1">Uncharacterized protein</fullName>
    </submittedName>
</protein>
<accession>A0AA39LVY1</accession>
<reference evidence="1" key="1">
    <citation type="submission" date="2023-06" db="EMBL/GenBank/DDBJ databases">
        <title>Genomic analysis of the entomopathogenic nematode Steinernema hermaphroditum.</title>
        <authorList>
            <person name="Schwarz E.M."/>
            <person name="Heppert J.K."/>
            <person name="Baniya A."/>
            <person name="Schwartz H.T."/>
            <person name="Tan C.-H."/>
            <person name="Antoshechkin I."/>
            <person name="Sternberg P.W."/>
            <person name="Goodrich-Blair H."/>
            <person name="Dillman A.R."/>
        </authorList>
    </citation>
    <scope>NUCLEOTIDE SEQUENCE</scope>
    <source>
        <strain evidence="1">PS9179</strain>
        <tissue evidence="1">Whole animal</tissue>
    </source>
</reference>
<name>A0AA39LVY1_9BILA</name>
<keyword evidence="2" id="KW-1185">Reference proteome</keyword>
<sequence>MSCASPPTVIRILPPPGSGFPVSPALFSPSRAPPEANCPTASREPIAIHIRHFAPFYRAHWYRFSLEFRIRLCVIAAEKVSPHLPGKPPAPTVRAGPLLASGRALLRAASALRPTGDSVFVFTRRLQSQAYRLRASGCANKGATEAMRTTDSAQRPFG</sequence>
<comment type="caution">
    <text evidence="1">The sequence shown here is derived from an EMBL/GenBank/DDBJ whole genome shotgun (WGS) entry which is preliminary data.</text>
</comment>
<proteinExistence type="predicted"/>
<dbReference type="EMBL" id="JAUCMV010000003">
    <property type="protein sequence ID" value="KAK0411289.1"/>
    <property type="molecule type" value="Genomic_DNA"/>
</dbReference>
<evidence type="ECO:0000313" key="1">
    <source>
        <dbReference type="EMBL" id="KAK0411289.1"/>
    </source>
</evidence>
<dbReference type="Proteomes" id="UP001175271">
    <property type="component" value="Unassembled WGS sequence"/>
</dbReference>
<evidence type="ECO:0000313" key="2">
    <source>
        <dbReference type="Proteomes" id="UP001175271"/>
    </source>
</evidence>
<dbReference type="AlphaFoldDB" id="A0AA39LVY1"/>